<sequence>MLKSDISFVNNILWGDVLTYMLLGAGGLFTLRLRLVQLRRFPEMFRALARPAVSDPAGISPFQALCASLAARVGTGNVAGVAVALYLGGPGATFWMWLVAGLGMATAFAESSLAQLFKVRDGAGAYRGGPAFYIARGLKAPRAATAFAICLIIVFGLVFNAVQANSIAGAAQEAFGVAPLWSGVATTLAAALVIAGGVAGVARFSGVVVPLMAGAYIAVALVVLALNADQTLDLLKLIISSAFGLDQAAGGVAGGMTAAMMNGVRRGLFSNEAGMGSAPNIAAVATPSPHHPCSQGFVQAFGVFIDTLVICTATALLILLSGKLQPGSGVTGVQLTQQAMGVHLGVWGAPFVSIAITCFAFTSIAGNYACAEGALVYLRCDGRVGRLLLRLGLLGMTLWGAVVQVTTVFDLADVSMGFMAAINLVAIVLLSGVVVRLARDYLAQRDAGREPDFDPQLLPELADVIEPGVWDAPSSVAGRPGPVAAAGPQAASVATPLGDLDVARGRQGA</sequence>
<keyword evidence="3 8" id="KW-0813">Transport</keyword>
<feature type="compositionally biased region" description="Low complexity" evidence="9">
    <location>
        <begin position="476"/>
        <end position="491"/>
    </location>
</feature>
<evidence type="ECO:0000256" key="5">
    <source>
        <dbReference type="ARBA" id="ARBA00022692"/>
    </source>
</evidence>
<feature type="transmembrane region" description="Helical" evidence="8">
    <location>
        <begin position="174"/>
        <end position="195"/>
    </location>
</feature>
<dbReference type="PANTHER" id="PTHR30330:SF1">
    <property type="entry name" value="AMINO-ACID CARRIER PROTEIN ALST"/>
    <property type="match status" value="1"/>
</dbReference>
<dbReference type="PRINTS" id="PR00175">
    <property type="entry name" value="NAALASMPORT"/>
</dbReference>
<feature type="region of interest" description="Disordered" evidence="9">
    <location>
        <begin position="472"/>
        <end position="491"/>
    </location>
</feature>
<organism evidence="10 11">
    <name type="scientific">Camelimonas fluminis</name>
    <dbReference type="NCBI Taxonomy" id="1576911"/>
    <lineage>
        <taxon>Bacteria</taxon>
        <taxon>Pseudomonadati</taxon>
        <taxon>Pseudomonadota</taxon>
        <taxon>Alphaproteobacteria</taxon>
        <taxon>Hyphomicrobiales</taxon>
        <taxon>Chelatococcaceae</taxon>
        <taxon>Camelimonas</taxon>
    </lineage>
</organism>
<keyword evidence="8" id="KW-0997">Cell inner membrane</keyword>
<keyword evidence="5 8" id="KW-0812">Transmembrane</keyword>
<keyword evidence="8" id="KW-0769">Symport</keyword>
<feature type="transmembrane region" description="Helical" evidence="8">
    <location>
        <begin position="297"/>
        <end position="320"/>
    </location>
</feature>
<dbReference type="RefSeq" id="WP_373301572.1">
    <property type="nucleotide sequence ID" value="NZ_BNCG01000003.1"/>
</dbReference>
<gene>
    <name evidence="10" type="ORF">ACFONL_16600</name>
</gene>
<proteinExistence type="inferred from homology"/>
<feature type="transmembrane region" description="Helical" evidence="8">
    <location>
        <begin position="69"/>
        <end position="88"/>
    </location>
</feature>
<evidence type="ECO:0000256" key="4">
    <source>
        <dbReference type="ARBA" id="ARBA00022475"/>
    </source>
</evidence>
<comment type="caution">
    <text evidence="10">The sequence shown here is derived from an EMBL/GenBank/DDBJ whole genome shotgun (WGS) entry which is preliminary data.</text>
</comment>
<keyword evidence="7 8" id="KW-0472">Membrane</keyword>
<keyword evidence="6 8" id="KW-1133">Transmembrane helix</keyword>
<comment type="similarity">
    <text evidence="2 8">Belongs to the alanine or glycine:cation symporter (AGCS) (TC 2.A.25) family.</text>
</comment>
<protein>
    <submittedName>
        <fullName evidence="10">Alanine/glycine:cation symporter family protein</fullName>
    </submittedName>
</protein>
<accession>A0ABV7UK65</accession>
<evidence type="ECO:0000256" key="8">
    <source>
        <dbReference type="RuleBase" id="RU363064"/>
    </source>
</evidence>
<evidence type="ECO:0000256" key="7">
    <source>
        <dbReference type="ARBA" id="ARBA00023136"/>
    </source>
</evidence>
<evidence type="ECO:0000256" key="2">
    <source>
        <dbReference type="ARBA" id="ARBA00009261"/>
    </source>
</evidence>
<feature type="transmembrane region" description="Helical" evidence="8">
    <location>
        <begin position="340"/>
        <end position="366"/>
    </location>
</feature>
<evidence type="ECO:0000256" key="3">
    <source>
        <dbReference type="ARBA" id="ARBA00022448"/>
    </source>
</evidence>
<dbReference type="PANTHER" id="PTHR30330">
    <property type="entry name" value="AGSS FAMILY TRANSPORTER, SODIUM-ALANINE"/>
    <property type="match status" value="1"/>
</dbReference>
<feature type="transmembrane region" description="Helical" evidence="8">
    <location>
        <begin position="12"/>
        <end position="31"/>
    </location>
</feature>
<keyword evidence="4" id="KW-1003">Cell membrane</keyword>
<name>A0ABV7UK65_9HYPH</name>
<evidence type="ECO:0000256" key="9">
    <source>
        <dbReference type="SAM" id="MobiDB-lite"/>
    </source>
</evidence>
<reference evidence="11" key="1">
    <citation type="journal article" date="2019" name="Int. J. Syst. Evol. Microbiol.">
        <title>The Global Catalogue of Microorganisms (GCM) 10K type strain sequencing project: providing services to taxonomists for standard genome sequencing and annotation.</title>
        <authorList>
            <consortium name="The Broad Institute Genomics Platform"/>
            <consortium name="The Broad Institute Genome Sequencing Center for Infectious Disease"/>
            <person name="Wu L."/>
            <person name="Ma J."/>
        </authorList>
    </citation>
    <scope>NUCLEOTIDE SEQUENCE [LARGE SCALE GENOMIC DNA]</scope>
    <source>
        <strain evidence="11">KCTC 42282</strain>
    </source>
</reference>
<evidence type="ECO:0000256" key="6">
    <source>
        <dbReference type="ARBA" id="ARBA00022989"/>
    </source>
</evidence>
<dbReference type="Pfam" id="PF01235">
    <property type="entry name" value="Na_Ala_symp"/>
    <property type="match status" value="1"/>
</dbReference>
<dbReference type="Gene3D" id="1.20.1740.10">
    <property type="entry name" value="Amino acid/polyamine transporter I"/>
    <property type="match status" value="1"/>
</dbReference>
<evidence type="ECO:0000256" key="1">
    <source>
        <dbReference type="ARBA" id="ARBA00004651"/>
    </source>
</evidence>
<dbReference type="Proteomes" id="UP001595704">
    <property type="component" value="Unassembled WGS sequence"/>
</dbReference>
<feature type="transmembrane region" description="Helical" evidence="8">
    <location>
        <begin position="415"/>
        <end position="435"/>
    </location>
</feature>
<dbReference type="InterPro" id="IPR001463">
    <property type="entry name" value="Na/Ala_symport"/>
</dbReference>
<comment type="subcellular location">
    <subcellularLocation>
        <location evidence="8">Cell inner membrane</location>
        <topology evidence="8">Multi-pass membrane protein</topology>
    </subcellularLocation>
    <subcellularLocation>
        <location evidence="1">Cell membrane</location>
        <topology evidence="1">Multi-pass membrane protein</topology>
    </subcellularLocation>
</comment>
<feature type="transmembrane region" description="Helical" evidence="8">
    <location>
        <begin position="143"/>
        <end position="162"/>
    </location>
</feature>
<feature type="transmembrane region" description="Helical" evidence="8">
    <location>
        <begin position="387"/>
        <end position="409"/>
    </location>
</feature>
<feature type="transmembrane region" description="Helical" evidence="8">
    <location>
        <begin position="207"/>
        <end position="226"/>
    </location>
</feature>
<dbReference type="EMBL" id="JBHRYC010000086">
    <property type="protein sequence ID" value="MFC3638961.1"/>
    <property type="molecule type" value="Genomic_DNA"/>
</dbReference>
<dbReference type="NCBIfam" id="TIGR00835">
    <property type="entry name" value="agcS"/>
    <property type="match status" value="1"/>
</dbReference>
<keyword evidence="11" id="KW-1185">Reference proteome</keyword>
<evidence type="ECO:0000313" key="10">
    <source>
        <dbReference type="EMBL" id="MFC3638961.1"/>
    </source>
</evidence>
<evidence type="ECO:0000313" key="11">
    <source>
        <dbReference type="Proteomes" id="UP001595704"/>
    </source>
</evidence>